<keyword evidence="6" id="KW-1185">Reference proteome</keyword>
<gene>
    <name evidence="5" type="ORF">MSAN_02135500</name>
</gene>
<dbReference type="Pfam" id="PF00282">
    <property type="entry name" value="Pyridoxal_deC"/>
    <property type="match status" value="1"/>
</dbReference>
<dbReference type="Proteomes" id="UP000623467">
    <property type="component" value="Unassembled WGS sequence"/>
</dbReference>
<evidence type="ECO:0000256" key="3">
    <source>
        <dbReference type="ARBA" id="ARBA00023239"/>
    </source>
</evidence>
<accession>A0A8H6XHK9</accession>
<protein>
    <submittedName>
        <fullName evidence="5">Pyridoxal-dependent decarboxylase domain protein</fullName>
    </submittedName>
</protein>
<reference evidence="5" key="1">
    <citation type="submission" date="2020-05" db="EMBL/GenBank/DDBJ databases">
        <title>Mycena genomes resolve the evolution of fungal bioluminescence.</title>
        <authorList>
            <person name="Tsai I.J."/>
        </authorList>
    </citation>
    <scope>NUCLEOTIDE SEQUENCE</scope>
    <source>
        <strain evidence="5">160909Yilan</strain>
    </source>
</reference>
<dbReference type="InterPro" id="IPR015421">
    <property type="entry name" value="PyrdxlP-dep_Trfase_major"/>
</dbReference>
<dbReference type="GO" id="GO:0030170">
    <property type="term" value="F:pyridoxal phosphate binding"/>
    <property type="evidence" value="ECO:0007669"/>
    <property type="project" value="InterPro"/>
</dbReference>
<sequence>MPMPALAFPGYDETLHQAVSAWFLGPRAENFGYLERILHVVLVEQFNARKAYFDKDPEFITQGIQQTGAFKEQMAKLMAGVKCLAHKFSNHHVPFWNPRYNGHMTNDTTLPGIAGYLTAMLFNPNNVAAEASPLTTQLEMEVGQQLCRMVGMNANPKVGPVGWGHITCDGSVANLESIWAARNLKFYPLSLVLAMEQGELRFISDSFKVPTCVGNEKLLHEFTTWELLNILPTDVLNIPDRLYAQYNISPAFLQNALNHFLIQSASKDSEMFEKRFPNSNLHAMAYITSATRHYSWPKGAAVTGIGSDNVIPITVDNGARMKMSDLRAMLAKCLAQKRPIYAVVAIIGSTEHGACDPLAKIYRKKGLSFVLHADAAWGAYFCTALPDPALIGGPALPYVPSIALKPEVQENLGCLHLCESVTVDPHKSGYIPYPAGGLLYRDGRMRYLVTWSSPVVNREGELNMGVYGIEGSKPGAASTATWLSHKVIGLGQRGYGALLGEAMFGCAIMYAHLSTMSTEKTRFIVTPMNMLPTEIKPGGNVEAQKKFIRDHILSHNNQTLVDDKEAMGLITEMGSDLSINAFAVNFKIGDIPNRDVISANDLNRRIFERLSIVDDKRLMSETPLFLTSTVFSQENYRDCLKSYKRRLGLNPEDPTDLYSLINVVMSPFPTQFEFTNKIIEDLTEVIKKEVQTSVEWNTTRPDFHGFIMQGTDKLFLTHIPMFNMESHRYQLIITGDLSADDMAKYVKERRDNPRQSFTLVNSKKVTLEEIVSKGSFNANVDEVLSPETCRILEEMFPKGSVSANVNQALSPEICHILEEIFPKESASANADQVLSPETYHILEEMFSKGSVSANVDQVLSPEPRRIVGGMFPKESASANADNVLSPETSRILNEIFSKGLIDVAVDQGFPPKTRRILSDVPLTNIKIIVNRRLDAVNLSRTYPADFMPFFLYGTKNQFHIDHALLASPNIVLNSDQVELFVATRSPQRTIRLSRSKTIRLCALQGLGRGCDATIPR</sequence>
<dbReference type="EMBL" id="JACAZH010000030">
    <property type="protein sequence ID" value="KAF7340636.1"/>
    <property type="molecule type" value="Genomic_DNA"/>
</dbReference>
<feature type="modified residue" description="N6-(pyridoxal phosphate)lysine" evidence="4">
    <location>
        <position position="427"/>
    </location>
</feature>
<dbReference type="InterPro" id="IPR050477">
    <property type="entry name" value="GrpII_AminoAcid_Decarb"/>
</dbReference>
<evidence type="ECO:0000256" key="1">
    <source>
        <dbReference type="ARBA" id="ARBA00001933"/>
    </source>
</evidence>
<dbReference type="PANTHER" id="PTHR42735:SF4">
    <property type="entry name" value="PYRIDOXAL PHOSPHATE-DEPENDENT DECARBOXYLASE FAMILY PROTEIN"/>
    <property type="match status" value="1"/>
</dbReference>
<dbReference type="GO" id="GO:0016830">
    <property type="term" value="F:carbon-carbon lyase activity"/>
    <property type="evidence" value="ECO:0007669"/>
    <property type="project" value="InterPro"/>
</dbReference>
<dbReference type="OrthoDB" id="2161780at2759"/>
<dbReference type="GO" id="GO:0019752">
    <property type="term" value="P:carboxylic acid metabolic process"/>
    <property type="evidence" value="ECO:0007669"/>
    <property type="project" value="InterPro"/>
</dbReference>
<dbReference type="PANTHER" id="PTHR42735">
    <property type="match status" value="1"/>
</dbReference>
<evidence type="ECO:0000313" key="6">
    <source>
        <dbReference type="Proteomes" id="UP000623467"/>
    </source>
</evidence>
<evidence type="ECO:0000313" key="5">
    <source>
        <dbReference type="EMBL" id="KAF7340636.1"/>
    </source>
</evidence>
<evidence type="ECO:0000256" key="2">
    <source>
        <dbReference type="ARBA" id="ARBA00022898"/>
    </source>
</evidence>
<dbReference type="InterPro" id="IPR002129">
    <property type="entry name" value="PyrdxlP-dep_de-COase"/>
</dbReference>
<dbReference type="InterPro" id="IPR015424">
    <property type="entry name" value="PyrdxlP-dep_Trfase"/>
</dbReference>
<keyword evidence="2 4" id="KW-0663">Pyridoxal phosphate</keyword>
<comment type="caution">
    <text evidence="5">The sequence shown here is derived from an EMBL/GenBank/DDBJ whole genome shotgun (WGS) entry which is preliminary data.</text>
</comment>
<evidence type="ECO:0000256" key="4">
    <source>
        <dbReference type="PIRSR" id="PIRSR602129-50"/>
    </source>
</evidence>
<dbReference type="SUPFAM" id="SSF53383">
    <property type="entry name" value="PLP-dependent transferases"/>
    <property type="match status" value="1"/>
</dbReference>
<comment type="cofactor">
    <cofactor evidence="1 4">
        <name>pyridoxal 5'-phosphate</name>
        <dbReference type="ChEBI" id="CHEBI:597326"/>
    </cofactor>
</comment>
<dbReference type="AlphaFoldDB" id="A0A8H6XHK9"/>
<name>A0A8H6XHK9_9AGAR</name>
<organism evidence="5 6">
    <name type="scientific">Mycena sanguinolenta</name>
    <dbReference type="NCBI Taxonomy" id="230812"/>
    <lineage>
        <taxon>Eukaryota</taxon>
        <taxon>Fungi</taxon>
        <taxon>Dikarya</taxon>
        <taxon>Basidiomycota</taxon>
        <taxon>Agaricomycotina</taxon>
        <taxon>Agaricomycetes</taxon>
        <taxon>Agaricomycetidae</taxon>
        <taxon>Agaricales</taxon>
        <taxon>Marasmiineae</taxon>
        <taxon>Mycenaceae</taxon>
        <taxon>Mycena</taxon>
    </lineage>
</organism>
<dbReference type="Gene3D" id="3.40.640.10">
    <property type="entry name" value="Type I PLP-dependent aspartate aminotransferase-like (Major domain)"/>
    <property type="match status" value="1"/>
</dbReference>
<keyword evidence="3" id="KW-0456">Lyase</keyword>
<proteinExistence type="predicted"/>